<evidence type="ECO:0000313" key="2">
    <source>
        <dbReference type="EMBL" id="KAJ2754331.1"/>
    </source>
</evidence>
<sequence length="306" mass="32598">MDVDLLGDEQTSVPDAPLAPVGSSEHKLTESLDGLHLNDDATETHEGFGDFMQQTSAWKPWSPQPTTTGSSHGKRQLPPVALSLEKSEFTTAQVLLPYIPLDFIPPPPMSATPPRTNHSNAPSPIASVPISRSTVQKPEVVAKSPWQIAADQVLDWLSPVQPTSKSDSVTVAISGAWESALGLMDGGGDQAGAHIAEVARRLCGVLDSFPALSVADSIDVDMSIDTGSWVESACETSASGLDKQQRGRREKDIDLRISELVWPEYAHSANDTTGKGESSSDNLVAAYLRLAEMSNQKEGETIASST</sequence>
<organism evidence="2 3">
    <name type="scientific">Coemansia pectinata</name>
    <dbReference type="NCBI Taxonomy" id="1052879"/>
    <lineage>
        <taxon>Eukaryota</taxon>
        <taxon>Fungi</taxon>
        <taxon>Fungi incertae sedis</taxon>
        <taxon>Zoopagomycota</taxon>
        <taxon>Kickxellomycotina</taxon>
        <taxon>Kickxellomycetes</taxon>
        <taxon>Kickxellales</taxon>
        <taxon>Kickxellaceae</taxon>
        <taxon>Coemansia</taxon>
    </lineage>
</organism>
<reference evidence="2" key="1">
    <citation type="submission" date="2022-07" db="EMBL/GenBank/DDBJ databases">
        <title>Phylogenomic reconstructions and comparative analyses of Kickxellomycotina fungi.</title>
        <authorList>
            <person name="Reynolds N.K."/>
            <person name="Stajich J.E."/>
            <person name="Barry K."/>
            <person name="Grigoriev I.V."/>
            <person name="Crous P."/>
            <person name="Smith M.E."/>
        </authorList>
    </citation>
    <scope>NUCLEOTIDE SEQUENCE</scope>
    <source>
        <strain evidence="2">BCRC 34297</strain>
    </source>
</reference>
<gene>
    <name evidence="2" type="ORF">GGI19_002483</name>
</gene>
<dbReference type="Proteomes" id="UP001140011">
    <property type="component" value="Unassembled WGS sequence"/>
</dbReference>
<feature type="region of interest" description="Disordered" evidence="1">
    <location>
        <begin position="1"/>
        <end position="27"/>
    </location>
</feature>
<accession>A0A9W8GZN3</accession>
<name>A0A9W8GZN3_9FUNG</name>
<dbReference type="AlphaFoldDB" id="A0A9W8GZN3"/>
<keyword evidence="3" id="KW-1185">Reference proteome</keyword>
<protein>
    <submittedName>
        <fullName evidence="2">Uncharacterized protein</fullName>
    </submittedName>
</protein>
<proteinExistence type="predicted"/>
<comment type="caution">
    <text evidence="2">The sequence shown here is derived from an EMBL/GenBank/DDBJ whole genome shotgun (WGS) entry which is preliminary data.</text>
</comment>
<dbReference type="EMBL" id="JANBUH010000124">
    <property type="protein sequence ID" value="KAJ2754331.1"/>
    <property type="molecule type" value="Genomic_DNA"/>
</dbReference>
<evidence type="ECO:0000256" key="1">
    <source>
        <dbReference type="SAM" id="MobiDB-lite"/>
    </source>
</evidence>
<dbReference type="OrthoDB" id="5541425at2759"/>
<feature type="region of interest" description="Disordered" evidence="1">
    <location>
        <begin position="56"/>
        <end position="76"/>
    </location>
</feature>
<evidence type="ECO:0000313" key="3">
    <source>
        <dbReference type="Proteomes" id="UP001140011"/>
    </source>
</evidence>